<dbReference type="GO" id="GO:0055085">
    <property type="term" value="P:transmembrane transport"/>
    <property type="evidence" value="ECO:0007669"/>
    <property type="project" value="InterPro"/>
</dbReference>
<feature type="transmembrane region" description="Helical" evidence="8">
    <location>
        <begin position="180"/>
        <end position="201"/>
    </location>
</feature>
<sequence length="295" mass="32544">MDASHLFQQIFNTVFPLLIIVLIGFFYARVRPTDMTVANRINMSVFIPALIFSVMAAKDFQIQAYQPLIAAAAFVVIGSGFVAWPIAKLLGYEFKTFVPPMMFNNSGNLGIPLMVLAFGEQALPIAVVMFLTENLLHFTVGMYLLNPKTNLLNLLKMPMIIATALGLVWSIQGWSLPSAIGTGVDMLGQISIPLMLFALGVRMTDVDFAQWRIGIISGLVSPLSGLVAAFVFYWLFGLNEEWFAYLVVFACLPPAVLNYMVAEIFQQEPQKVASIVLLGNLMSLVCIPVALYFVL</sequence>
<dbReference type="PANTHER" id="PTHR36838:SF1">
    <property type="entry name" value="SLR1864 PROTEIN"/>
    <property type="match status" value="1"/>
</dbReference>
<protein>
    <submittedName>
        <fullName evidence="9">Predicted permease</fullName>
    </submittedName>
</protein>
<keyword evidence="10" id="KW-1185">Reference proteome</keyword>
<dbReference type="GO" id="GO:0005886">
    <property type="term" value="C:plasma membrane"/>
    <property type="evidence" value="ECO:0007669"/>
    <property type="project" value="UniProtKB-SubCell"/>
</dbReference>
<keyword evidence="5 8" id="KW-0812">Transmembrane</keyword>
<evidence type="ECO:0000256" key="8">
    <source>
        <dbReference type="SAM" id="Phobius"/>
    </source>
</evidence>
<feature type="transmembrane region" description="Helical" evidence="8">
    <location>
        <begin position="273"/>
        <end position="294"/>
    </location>
</feature>
<feature type="transmembrane region" description="Helical" evidence="8">
    <location>
        <begin position="69"/>
        <end position="90"/>
    </location>
</feature>
<evidence type="ECO:0000256" key="7">
    <source>
        <dbReference type="ARBA" id="ARBA00023136"/>
    </source>
</evidence>
<feature type="transmembrane region" description="Helical" evidence="8">
    <location>
        <begin position="6"/>
        <end position="28"/>
    </location>
</feature>
<feature type="transmembrane region" description="Helical" evidence="8">
    <location>
        <begin position="157"/>
        <end position="174"/>
    </location>
</feature>
<evidence type="ECO:0000256" key="2">
    <source>
        <dbReference type="ARBA" id="ARBA00010145"/>
    </source>
</evidence>
<dbReference type="AlphaFoldDB" id="A0A0K6ITJ7"/>
<accession>A0A0K6ITJ7</accession>
<evidence type="ECO:0000256" key="6">
    <source>
        <dbReference type="ARBA" id="ARBA00022989"/>
    </source>
</evidence>
<evidence type="ECO:0000313" key="9">
    <source>
        <dbReference type="EMBL" id="CUB06441.1"/>
    </source>
</evidence>
<feature type="transmembrane region" description="Helical" evidence="8">
    <location>
        <begin position="242"/>
        <end position="261"/>
    </location>
</feature>
<comment type="subcellular location">
    <subcellularLocation>
        <location evidence="1">Cell membrane</location>
        <topology evidence="1">Multi-pass membrane protein</topology>
    </subcellularLocation>
</comment>
<dbReference type="Pfam" id="PF03547">
    <property type="entry name" value="Mem_trans"/>
    <property type="match status" value="2"/>
</dbReference>
<dbReference type="STRING" id="1137284.GCA_001418205_03582"/>
<keyword evidence="3" id="KW-0813">Transport</keyword>
<reference evidence="10" key="1">
    <citation type="submission" date="2015-08" db="EMBL/GenBank/DDBJ databases">
        <authorList>
            <person name="Varghese N."/>
        </authorList>
    </citation>
    <scope>NUCLEOTIDE SEQUENCE [LARGE SCALE GENOMIC DNA]</scope>
    <source>
        <strain evidence="10">JCM 18476</strain>
    </source>
</reference>
<dbReference type="InterPro" id="IPR004776">
    <property type="entry name" value="Mem_transp_PIN-like"/>
</dbReference>
<organism evidence="9 10">
    <name type="scientific">Marinomonas fungiae</name>
    <dbReference type="NCBI Taxonomy" id="1137284"/>
    <lineage>
        <taxon>Bacteria</taxon>
        <taxon>Pseudomonadati</taxon>
        <taxon>Pseudomonadota</taxon>
        <taxon>Gammaproteobacteria</taxon>
        <taxon>Oceanospirillales</taxon>
        <taxon>Oceanospirillaceae</taxon>
        <taxon>Marinomonas</taxon>
    </lineage>
</organism>
<evidence type="ECO:0000313" key="10">
    <source>
        <dbReference type="Proteomes" id="UP000182769"/>
    </source>
</evidence>
<proteinExistence type="inferred from homology"/>
<keyword evidence="4" id="KW-1003">Cell membrane</keyword>
<dbReference type="PANTHER" id="PTHR36838">
    <property type="entry name" value="AUXIN EFFLUX CARRIER FAMILY PROTEIN"/>
    <property type="match status" value="1"/>
</dbReference>
<dbReference type="EMBL" id="CYHG01000018">
    <property type="protein sequence ID" value="CUB06441.1"/>
    <property type="molecule type" value="Genomic_DNA"/>
</dbReference>
<comment type="similarity">
    <text evidence="2">Belongs to the auxin efflux carrier (TC 2.A.69) family.</text>
</comment>
<name>A0A0K6ITJ7_9GAMM</name>
<keyword evidence="7 8" id="KW-0472">Membrane</keyword>
<evidence type="ECO:0000256" key="5">
    <source>
        <dbReference type="ARBA" id="ARBA00022692"/>
    </source>
</evidence>
<dbReference type="OrthoDB" id="3238001at2"/>
<dbReference type="Proteomes" id="UP000182769">
    <property type="component" value="Unassembled WGS sequence"/>
</dbReference>
<dbReference type="RefSeq" id="WP_055464588.1">
    <property type="nucleotide sequence ID" value="NZ_CYHG01000018.1"/>
</dbReference>
<dbReference type="InterPro" id="IPR038770">
    <property type="entry name" value="Na+/solute_symporter_sf"/>
</dbReference>
<dbReference type="Gene3D" id="1.20.1530.20">
    <property type="match status" value="1"/>
</dbReference>
<evidence type="ECO:0000256" key="3">
    <source>
        <dbReference type="ARBA" id="ARBA00022448"/>
    </source>
</evidence>
<evidence type="ECO:0000256" key="4">
    <source>
        <dbReference type="ARBA" id="ARBA00022475"/>
    </source>
</evidence>
<gene>
    <name evidence="9" type="ORF">Ga0061065_11814</name>
</gene>
<feature type="transmembrane region" description="Helical" evidence="8">
    <location>
        <begin position="213"/>
        <end position="236"/>
    </location>
</feature>
<evidence type="ECO:0000256" key="1">
    <source>
        <dbReference type="ARBA" id="ARBA00004651"/>
    </source>
</evidence>
<keyword evidence="6 8" id="KW-1133">Transmembrane helix</keyword>